<name>A0ABD0X457_UMBPY</name>
<evidence type="ECO:0000256" key="1">
    <source>
        <dbReference type="SAM" id="MobiDB-lite"/>
    </source>
</evidence>
<evidence type="ECO:0000259" key="2">
    <source>
        <dbReference type="Pfam" id="PF16064"/>
    </source>
</evidence>
<accession>A0ABD0X457</accession>
<organism evidence="3 4">
    <name type="scientific">Umbra pygmaea</name>
    <name type="common">Eastern mudminnow</name>
    <dbReference type="NCBI Taxonomy" id="75934"/>
    <lineage>
        <taxon>Eukaryota</taxon>
        <taxon>Metazoa</taxon>
        <taxon>Chordata</taxon>
        <taxon>Craniata</taxon>
        <taxon>Vertebrata</taxon>
        <taxon>Euteleostomi</taxon>
        <taxon>Actinopterygii</taxon>
        <taxon>Neopterygii</taxon>
        <taxon>Teleostei</taxon>
        <taxon>Protacanthopterygii</taxon>
        <taxon>Esociformes</taxon>
        <taxon>Umbridae</taxon>
        <taxon>Umbra</taxon>
    </lineage>
</organism>
<feature type="region of interest" description="Disordered" evidence="1">
    <location>
        <begin position="298"/>
        <end position="333"/>
    </location>
</feature>
<gene>
    <name evidence="3" type="ORF">UPYG_G00117380</name>
</gene>
<feature type="region of interest" description="Disordered" evidence="1">
    <location>
        <begin position="118"/>
        <end position="143"/>
    </location>
</feature>
<dbReference type="InterPro" id="IPR032071">
    <property type="entry name" value="DUF4806"/>
</dbReference>
<dbReference type="EMBL" id="JAGEUA010000003">
    <property type="protein sequence ID" value="KAL0994068.1"/>
    <property type="molecule type" value="Genomic_DNA"/>
</dbReference>
<feature type="domain" description="DUF4806" evidence="2">
    <location>
        <begin position="204"/>
        <end position="268"/>
    </location>
</feature>
<evidence type="ECO:0000313" key="3">
    <source>
        <dbReference type="EMBL" id="KAL0994068.1"/>
    </source>
</evidence>
<dbReference type="PANTHER" id="PTHR34153">
    <property type="entry name" value="SI:CH211-262H13.3-RELATED-RELATED"/>
    <property type="match status" value="1"/>
</dbReference>
<dbReference type="AlphaFoldDB" id="A0ABD0X457"/>
<reference evidence="3 4" key="1">
    <citation type="submission" date="2024-06" db="EMBL/GenBank/DDBJ databases">
        <authorList>
            <person name="Pan Q."/>
            <person name="Wen M."/>
            <person name="Jouanno E."/>
            <person name="Zahm M."/>
            <person name="Klopp C."/>
            <person name="Cabau C."/>
            <person name="Louis A."/>
            <person name="Berthelot C."/>
            <person name="Parey E."/>
            <person name="Roest Crollius H."/>
            <person name="Montfort J."/>
            <person name="Robinson-Rechavi M."/>
            <person name="Bouchez O."/>
            <person name="Lampietro C."/>
            <person name="Lopez Roques C."/>
            <person name="Donnadieu C."/>
            <person name="Postlethwait J."/>
            <person name="Bobe J."/>
            <person name="Verreycken H."/>
            <person name="Guiguen Y."/>
        </authorList>
    </citation>
    <scope>NUCLEOTIDE SEQUENCE [LARGE SCALE GENOMIC DNA]</scope>
    <source>
        <strain evidence="3">Up_M1</strain>
        <tissue evidence="3">Testis</tissue>
    </source>
</reference>
<proteinExistence type="predicted"/>
<evidence type="ECO:0000313" key="4">
    <source>
        <dbReference type="Proteomes" id="UP001557470"/>
    </source>
</evidence>
<dbReference type="Proteomes" id="UP001557470">
    <property type="component" value="Unassembled WGS sequence"/>
</dbReference>
<keyword evidence="4" id="KW-1185">Reference proteome</keyword>
<comment type="caution">
    <text evidence="3">The sequence shown here is derived from an EMBL/GenBank/DDBJ whole genome shotgun (WGS) entry which is preliminary data.</text>
</comment>
<dbReference type="PANTHER" id="PTHR34153:SF2">
    <property type="entry name" value="SI:CH211-262H13.3-RELATED"/>
    <property type="match status" value="1"/>
</dbReference>
<dbReference type="Pfam" id="PF16064">
    <property type="entry name" value="DUF4806"/>
    <property type="match status" value="1"/>
</dbReference>
<sequence length="333" mass="38224">MDLKKSELIFPRERDQSKMYSIVVFTEKNETEVIPSDWLSIDKKISFWPPYNSFKCRKAVERNETPDEEWDEYTTEWVAEYDSYEKARKKLVKFCKGNSLESTDEDSVRKRLPSSKYVNGFPSLPSDSASGRPPVQASTSRLHTETMEKLKKKFYSNGAKRLTLPAIPPFAPSTPVVRVPEPRQDEREVRLYQMLEEIKGQGSMTDIKNLEDRLVNRDTQRTLTRYLTSLGGTSAKDIVYRIMKEIITNELANDFNWQGRGEKSPFSTLLLAKVVIDATKKQGAKVVEAEEKIKTWLKYSGDRNGGRKKRATEKEKQMTLPPPPADSSSCESE</sequence>
<protein>
    <recommendedName>
        <fullName evidence="2">DUF4806 domain-containing protein</fullName>
    </recommendedName>
</protein>